<dbReference type="EMBL" id="WTPW01000672">
    <property type="protein sequence ID" value="KAF0489341.1"/>
    <property type="molecule type" value="Genomic_DNA"/>
</dbReference>
<protein>
    <submittedName>
        <fullName evidence="2">SPRY-domain-containing protein</fullName>
    </submittedName>
</protein>
<dbReference type="SUPFAM" id="SSF49899">
    <property type="entry name" value="Concanavalin A-like lectins/glucanases"/>
    <property type="match status" value="1"/>
</dbReference>
<dbReference type="PROSITE" id="PS50188">
    <property type="entry name" value="B302_SPRY"/>
    <property type="match status" value="1"/>
</dbReference>
<evidence type="ECO:0000259" key="1">
    <source>
        <dbReference type="PROSITE" id="PS50188"/>
    </source>
</evidence>
<dbReference type="Pfam" id="PF00622">
    <property type="entry name" value="SPRY"/>
    <property type="match status" value="1"/>
</dbReference>
<name>A0A8H4AFN3_GIGMA</name>
<dbReference type="SMART" id="SM00449">
    <property type="entry name" value="SPRY"/>
    <property type="match status" value="1"/>
</dbReference>
<dbReference type="InterPro" id="IPR001870">
    <property type="entry name" value="B30.2/SPRY"/>
</dbReference>
<keyword evidence="3" id="KW-1185">Reference proteome</keyword>
<dbReference type="OrthoDB" id="25503at2759"/>
<sequence>MVKKGLFFICERYVLKSTLKKEQLICNQSDECPSMKTSCVSFCTYLNTYNQVNYTDHDADVKDVVIRTNYPIPSNCKLFYFEISIIDKSENGTIAIGICTESAKLKTMPGCEDNSWAYYNDNGDFYDSSIINVPYGPMFNTGDTIGCCLNFRKNTAFFTKNGIHLGIALRGLKDNLYACVGLRLQNGSIETNFGHQKFKYSAMNDDDIDDELLKDKWVNVLNRCNNQLTDVKDVWAFEARKEINRRR</sequence>
<dbReference type="Proteomes" id="UP000439903">
    <property type="component" value="Unassembled WGS sequence"/>
</dbReference>
<dbReference type="PANTHER" id="PTHR12864">
    <property type="entry name" value="RAN BINDING PROTEIN 9-RELATED"/>
    <property type="match status" value="1"/>
</dbReference>
<dbReference type="InterPro" id="IPR013320">
    <property type="entry name" value="ConA-like_dom_sf"/>
</dbReference>
<accession>A0A8H4AFN3</accession>
<evidence type="ECO:0000313" key="3">
    <source>
        <dbReference type="Proteomes" id="UP000439903"/>
    </source>
</evidence>
<evidence type="ECO:0000313" key="2">
    <source>
        <dbReference type="EMBL" id="KAF0489341.1"/>
    </source>
</evidence>
<dbReference type="AlphaFoldDB" id="A0A8H4AFN3"/>
<feature type="domain" description="B30.2/SPRY" evidence="1">
    <location>
        <begin position="1"/>
        <end position="198"/>
    </location>
</feature>
<dbReference type="InterPro" id="IPR003877">
    <property type="entry name" value="SPRY_dom"/>
</dbReference>
<proteinExistence type="predicted"/>
<reference evidence="2 3" key="1">
    <citation type="journal article" date="2019" name="Environ. Microbiol.">
        <title>At the nexus of three kingdoms: the genome of the mycorrhizal fungus Gigaspora margarita provides insights into plant, endobacterial and fungal interactions.</title>
        <authorList>
            <person name="Venice F."/>
            <person name="Ghignone S."/>
            <person name="Salvioli di Fossalunga A."/>
            <person name="Amselem J."/>
            <person name="Novero M."/>
            <person name="Xianan X."/>
            <person name="Sedzielewska Toro K."/>
            <person name="Morin E."/>
            <person name="Lipzen A."/>
            <person name="Grigoriev I.V."/>
            <person name="Henrissat B."/>
            <person name="Martin F.M."/>
            <person name="Bonfante P."/>
        </authorList>
    </citation>
    <scope>NUCLEOTIDE SEQUENCE [LARGE SCALE GENOMIC DNA]</scope>
    <source>
        <strain evidence="2 3">BEG34</strain>
    </source>
</reference>
<dbReference type="Gene3D" id="2.60.120.920">
    <property type="match status" value="1"/>
</dbReference>
<dbReference type="InterPro" id="IPR043136">
    <property type="entry name" value="B30.2/SPRY_sf"/>
</dbReference>
<comment type="caution">
    <text evidence="2">The sequence shown here is derived from an EMBL/GenBank/DDBJ whole genome shotgun (WGS) entry which is preliminary data.</text>
</comment>
<gene>
    <name evidence="2" type="ORF">F8M41_022094</name>
</gene>
<dbReference type="InterPro" id="IPR050618">
    <property type="entry name" value="Ubq-SigPath_Reg"/>
</dbReference>
<organism evidence="2 3">
    <name type="scientific">Gigaspora margarita</name>
    <dbReference type="NCBI Taxonomy" id="4874"/>
    <lineage>
        <taxon>Eukaryota</taxon>
        <taxon>Fungi</taxon>
        <taxon>Fungi incertae sedis</taxon>
        <taxon>Mucoromycota</taxon>
        <taxon>Glomeromycotina</taxon>
        <taxon>Glomeromycetes</taxon>
        <taxon>Diversisporales</taxon>
        <taxon>Gigasporaceae</taxon>
        <taxon>Gigaspora</taxon>
    </lineage>
</organism>